<evidence type="ECO:0000313" key="1">
    <source>
        <dbReference type="EMBL" id="EDV06860.1"/>
    </source>
</evidence>
<protein>
    <submittedName>
        <fullName evidence="1">Uncharacterized protein</fullName>
    </submittedName>
</protein>
<comment type="caution">
    <text evidence="1">The sequence shown here is derived from an EMBL/GenBank/DDBJ whole genome shotgun (WGS) entry which is preliminary data.</text>
</comment>
<dbReference type="EMBL" id="ABJL02000007">
    <property type="protein sequence ID" value="EDV06860.1"/>
    <property type="molecule type" value="Genomic_DNA"/>
</dbReference>
<gene>
    <name evidence="1" type="ORF">BACINT_01959</name>
</gene>
<proteinExistence type="predicted"/>
<evidence type="ECO:0000313" key="2">
    <source>
        <dbReference type="Proteomes" id="UP000004596"/>
    </source>
</evidence>
<accession>B3C8Q5</accession>
<dbReference type="AlphaFoldDB" id="B3C8Q5"/>
<dbReference type="Proteomes" id="UP000004596">
    <property type="component" value="Unassembled WGS sequence"/>
</dbReference>
<reference evidence="1 2" key="2">
    <citation type="submission" date="2008-04" db="EMBL/GenBank/DDBJ databases">
        <authorList>
            <person name="Fulton L."/>
            <person name="Clifton S."/>
            <person name="Fulton B."/>
            <person name="Xu J."/>
            <person name="Minx P."/>
            <person name="Pepin K.H."/>
            <person name="Johnson M."/>
            <person name="Thiruvilangam P."/>
            <person name="Bhonagiri V."/>
            <person name="Nash W.E."/>
            <person name="Mardis E.R."/>
            <person name="Wilson R.K."/>
        </authorList>
    </citation>
    <scope>NUCLEOTIDE SEQUENCE [LARGE SCALE GENOMIC DNA]</scope>
    <source>
        <strain evidence="1 2">DSM 17393</strain>
    </source>
</reference>
<name>B3C8Q5_9BACE</name>
<reference evidence="1 2" key="1">
    <citation type="submission" date="2008-04" db="EMBL/GenBank/DDBJ databases">
        <title>Draft genome sequence of Bacteroides intestinalis (DSM 17393).</title>
        <authorList>
            <person name="Sudarsanam P."/>
            <person name="Ley R."/>
            <person name="Guruge J."/>
            <person name="Turnbaugh P.J."/>
            <person name="Mahowald M."/>
            <person name="Liep D."/>
            <person name="Gordon J."/>
        </authorList>
    </citation>
    <scope>NUCLEOTIDE SEQUENCE [LARGE SCALE GENOMIC DNA]</scope>
    <source>
        <strain evidence="1 2">DSM 17393</strain>
    </source>
</reference>
<organism evidence="1 2">
    <name type="scientific">Bacteroides intestinalis DSM 17393</name>
    <dbReference type="NCBI Taxonomy" id="471870"/>
    <lineage>
        <taxon>Bacteria</taxon>
        <taxon>Pseudomonadati</taxon>
        <taxon>Bacteroidota</taxon>
        <taxon>Bacteroidia</taxon>
        <taxon>Bacteroidales</taxon>
        <taxon>Bacteroidaceae</taxon>
        <taxon>Bacteroides</taxon>
    </lineage>
</organism>
<sequence>MEVKITIDCQIIEDFTYFCIENYNSILIMKTRISCFFLFVFSLCR</sequence>